<proteinExistence type="predicted"/>
<keyword evidence="2" id="KW-1185">Reference proteome</keyword>
<evidence type="ECO:0000313" key="2">
    <source>
        <dbReference type="Proteomes" id="UP001196413"/>
    </source>
</evidence>
<accession>A0AAD5WGH3</accession>
<evidence type="ECO:0000313" key="1">
    <source>
        <dbReference type="EMBL" id="KAJ1368723.1"/>
    </source>
</evidence>
<sequence>MQPILPDKPETQSFTNLPTPEGWMVCRVLTQVYPSSITVRLVENILPLIDDMSSTQQDLCRNPACLIGCAASKSFYVFSTE</sequence>
<organism evidence="1 2">
    <name type="scientific">Parelaphostrongylus tenuis</name>
    <name type="common">Meningeal worm</name>
    <dbReference type="NCBI Taxonomy" id="148309"/>
    <lineage>
        <taxon>Eukaryota</taxon>
        <taxon>Metazoa</taxon>
        <taxon>Ecdysozoa</taxon>
        <taxon>Nematoda</taxon>
        <taxon>Chromadorea</taxon>
        <taxon>Rhabditida</taxon>
        <taxon>Rhabditina</taxon>
        <taxon>Rhabditomorpha</taxon>
        <taxon>Strongyloidea</taxon>
        <taxon>Metastrongylidae</taxon>
        <taxon>Parelaphostrongylus</taxon>
    </lineage>
</organism>
<protein>
    <submittedName>
        <fullName evidence="1">Uncharacterized protein</fullName>
    </submittedName>
</protein>
<reference evidence="1" key="1">
    <citation type="submission" date="2021-06" db="EMBL/GenBank/DDBJ databases">
        <title>Parelaphostrongylus tenuis whole genome reference sequence.</title>
        <authorList>
            <person name="Garwood T.J."/>
            <person name="Larsen P.A."/>
            <person name="Fountain-Jones N.M."/>
            <person name="Garbe J.R."/>
            <person name="Macchietto M.G."/>
            <person name="Kania S.A."/>
            <person name="Gerhold R.W."/>
            <person name="Richards J.E."/>
            <person name="Wolf T.M."/>
        </authorList>
    </citation>
    <scope>NUCLEOTIDE SEQUENCE</scope>
    <source>
        <strain evidence="1">MNPRO001-30</strain>
        <tissue evidence="1">Meninges</tissue>
    </source>
</reference>
<comment type="caution">
    <text evidence="1">The sequence shown here is derived from an EMBL/GenBank/DDBJ whole genome shotgun (WGS) entry which is preliminary data.</text>
</comment>
<dbReference type="Proteomes" id="UP001196413">
    <property type="component" value="Unassembled WGS sequence"/>
</dbReference>
<dbReference type="AlphaFoldDB" id="A0AAD5WGH3"/>
<name>A0AAD5WGH3_PARTN</name>
<dbReference type="EMBL" id="JAHQIW010006279">
    <property type="protein sequence ID" value="KAJ1368723.1"/>
    <property type="molecule type" value="Genomic_DNA"/>
</dbReference>
<gene>
    <name evidence="1" type="ORF">KIN20_029982</name>
</gene>